<organism evidence="1 2">
    <name type="scientific">Nitrospirillum amazonense</name>
    <dbReference type="NCBI Taxonomy" id="28077"/>
    <lineage>
        <taxon>Bacteria</taxon>
        <taxon>Pseudomonadati</taxon>
        <taxon>Pseudomonadota</taxon>
        <taxon>Alphaproteobacteria</taxon>
        <taxon>Rhodospirillales</taxon>
        <taxon>Azospirillaceae</taxon>
        <taxon>Nitrospirillum</taxon>
    </lineage>
</organism>
<accession>A0A560FHN6</accession>
<evidence type="ECO:0000313" key="1">
    <source>
        <dbReference type="EMBL" id="TWB21108.1"/>
    </source>
</evidence>
<gene>
    <name evidence="1" type="ORF">FBZ88_11982</name>
</gene>
<dbReference type="RefSeq" id="WP_145619455.1">
    <property type="nucleotide sequence ID" value="NZ_VITO01000019.1"/>
</dbReference>
<reference evidence="1 2" key="1">
    <citation type="submission" date="2019-06" db="EMBL/GenBank/DDBJ databases">
        <title>Genomic Encyclopedia of Type Strains, Phase IV (KMG-V): Genome sequencing to study the core and pangenomes of soil and plant-associated prokaryotes.</title>
        <authorList>
            <person name="Whitman W."/>
        </authorList>
    </citation>
    <scope>NUCLEOTIDE SEQUENCE [LARGE SCALE GENOMIC DNA]</scope>
    <source>
        <strain evidence="1 2">BR 11865</strain>
    </source>
</reference>
<dbReference type="Proteomes" id="UP000316545">
    <property type="component" value="Unassembled WGS sequence"/>
</dbReference>
<dbReference type="AlphaFoldDB" id="A0A560FHN6"/>
<name>A0A560FHN6_9PROT</name>
<proteinExistence type="predicted"/>
<dbReference type="EMBL" id="VITO01000019">
    <property type="protein sequence ID" value="TWB21108.1"/>
    <property type="molecule type" value="Genomic_DNA"/>
</dbReference>
<protein>
    <submittedName>
        <fullName evidence="1">Uncharacterized protein</fullName>
    </submittedName>
</protein>
<comment type="caution">
    <text evidence="1">The sequence shown here is derived from an EMBL/GenBank/DDBJ whole genome shotgun (WGS) entry which is preliminary data.</text>
</comment>
<evidence type="ECO:0000313" key="2">
    <source>
        <dbReference type="Proteomes" id="UP000316545"/>
    </source>
</evidence>
<sequence>MRARGVLAIGIAALFLGSCGKLPDSDGLRQMLHNAQGDTAPVYKGPPITNPLAPYGLADIFPNYNSQLPIMQQWPHVAVTVVHAPPFHFHDATSGSSSLSGCWTLRVRVWRSRTVSDVKQFDWCYPRDATSAALGGGAPMALTRIPRVSDETTGNQYTEGPVPPDGILPMDKAHRRFYDRGADFAGFAGNEEGRFTLTMDALLYVNLADQMGFDIVPQDLRLWFAGFEEAKAGQP</sequence>
<keyword evidence="2" id="KW-1185">Reference proteome</keyword>
<dbReference type="PROSITE" id="PS51257">
    <property type="entry name" value="PROKAR_LIPOPROTEIN"/>
    <property type="match status" value="1"/>
</dbReference>